<feature type="chain" id="PRO_5043819182" evidence="2">
    <location>
        <begin position="20"/>
        <end position="237"/>
    </location>
</feature>
<dbReference type="EMBL" id="CAWUPB010001009">
    <property type="protein sequence ID" value="CAK7336769.1"/>
    <property type="molecule type" value="Genomic_DNA"/>
</dbReference>
<keyword evidence="1" id="KW-0812">Transmembrane</keyword>
<evidence type="ECO:0000313" key="4">
    <source>
        <dbReference type="Proteomes" id="UP001314170"/>
    </source>
</evidence>
<protein>
    <submittedName>
        <fullName evidence="3">Uncharacterized protein</fullName>
    </submittedName>
</protein>
<keyword evidence="2" id="KW-0732">Signal</keyword>
<name>A0AAV1RJD8_9ROSI</name>
<evidence type="ECO:0000256" key="2">
    <source>
        <dbReference type="SAM" id="SignalP"/>
    </source>
</evidence>
<dbReference type="AlphaFoldDB" id="A0AAV1RJD8"/>
<proteinExistence type="predicted"/>
<gene>
    <name evidence="3" type="ORF">DCAF_LOCUS11789</name>
</gene>
<dbReference type="Proteomes" id="UP001314170">
    <property type="component" value="Unassembled WGS sequence"/>
</dbReference>
<evidence type="ECO:0000256" key="1">
    <source>
        <dbReference type="SAM" id="Phobius"/>
    </source>
</evidence>
<keyword evidence="1" id="KW-1133">Transmembrane helix</keyword>
<sequence>MRYVWCILQILSPLGGVSTADMDDAPLLQFGSCYCFQMKVPYWVCFVSYALVLFALTSSAELTLNSCSFISPSYPHPQLNTFPSRFGFRDVREKECYFEGKVPPIVAQFASNYYTFTVLVLQWKVLSQSAVGMKSLSLLGTGTRVVFKPQTHERGDDRLFCASFVYIKASLADTRLANTSFTGNNIICPLCKISSYVEDQKGTLFSLLQSRIYCLRLRGRPGVRNILVEMSTVEATN</sequence>
<keyword evidence="1" id="KW-0472">Membrane</keyword>
<organism evidence="3 4">
    <name type="scientific">Dovyalis caffra</name>
    <dbReference type="NCBI Taxonomy" id="77055"/>
    <lineage>
        <taxon>Eukaryota</taxon>
        <taxon>Viridiplantae</taxon>
        <taxon>Streptophyta</taxon>
        <taxon>Embryophyta</taxon>
        <taxon>Tracheophyta</taxon>
        <taxon>Spermatophyta</taxon>
        <taxon>Magnoliopsida</taxon>
        <taxon>eudicotyledons</taxon>
        <taxon>Gunneridae</taxon>
        <taxon>Pentapetalae</taxon>
        <taxon>rosids</taxon>
        <taxon>fabids</taxon>
        <taxon>Malpighiales</taxon>
        <taxon>Salicaceae</taxon>
        <taxon>Flacourtieae</taxon>
        <taxon>Dovyalis</taxon>
    </lineage>
</organism>
<evidence type="ECO:0000313" key="3">
    <source>
        <dbReference type="EMBL" id="CAK7336769.1"/>
    </source>
</evidence>
<feature type="transmembrane region" description="Helical" evidence="1">
    <location>
        <begin position="40"/>
        <end position="56"/>
    </location>
</feature>
<feature type="signal peptide" evidence="2">
    <location>
        <begin position="1"/>
        <end position="19"/>
    </location>
</feature>
<reference evidence="3 4" key="1">
    <citation type="submission" date="2024-01" db="EMBL/GenBank/DDBJ databases">
        <authorList>
            <person name="Waweru B."/>
        </authorList>
    </citation>
    <scope>NUCLEOTIDE SEQUENCE [LARGE SCALE GENOMIC DNA]</scope>
</reference>
<accession>A0AAV1RJD8</accession>
<keyword evidence="4" id="KW-1185">Reference proteome</keyword>
<comment type="caution">
    <text evidence="3">The sequence shown here is derived from an EMBL/GenBank/DDBJ whole genome shotgun (WGS) entry which is preliminary data.</text>
</comment>